<keyword evidence="3" id="KW-0472">Membrane</keyword>
<name>A0A1H9T2T8_9LACT</name>
<feature type="transmembrane region" description="Helical" evidence="3">
    <location>
        <begin position="153"/>
        <end position="170"/>
    </location>
</feature>
<feature type="transmembrane region" description="Helical" evidence="3">
    <location>
        <begin position="12"/>
        <end position="31"/>
    </location>
</feature>
<dbReference type="STRING" id="142588.SAMN04488559_11076"/>
<dbReference type="Proteomes" id="UP000198948">
    <property type="component" value="Unassembled WGS sequence"/>
</dbReference>
<accession>A0A1H9T2T8</accession>
<evidence type="ECO:0000313" key="4">
    <source>
        <dbReference type="EMBL" id="SER91314.1"/>
    </source>
</evidence>
<dbReference type="RefSeq" id="WP_092652470.1">
    <property type="nucleotide sequence ID" value="NZ_FOHA01000010.1"/>
</dbReference>
<organism evidence="4 5">
    <name type="scientific">Isobaculum melis</name>
    <dbReference type="NCBI Taxonomy" id="142588"/>
    <lineage>
        <taxon>Bacteria</taxon>
        <taxon>Bacillati</taxon>
        <taxon>Bacillota</taxon>
        <taxon>Bacilli</taxon>
        <taxon>Lactobacillales</taxon>
        <taxon>Carnobacteriaceae</taxon>
        <taxon>Isobaculum</taxon>
    </lineage>
</organism>
<keyword evidence="5" id="KW-1185">Reference proteome</keyword>
<dbReference type="EMBL" id="FOHA01000010">
    <property type="protein sequence ID" value="SER91314.1"/>
    <property type="molecule type" value="Genomic_DNA"/>
</dbReference>
<feature type="transmembrane region" description="Helical" evidence="3">
    <location>
        <begin position="104"/>
        <end position="122"/>
    </location>
</feature>
<evidence type="ECO:0000313" key="5">
    <source>
        <dbReference type="Proteomes" id="UP000198948"/>
    </source>
</evidence>
<dbReference type="OrthoDB" id="2988652at2"/>
<proteinExistence type="predicted"/>
<dbReference type="PANTHER" id="PTHR37815:SF3">
    <property type="entry name" value="UPF0397 PROTEIN SPR0429"/>
    <property type="match status" value="1"/>
</dbReference>
<evidence type="ECO:0000256" key="3">
    <source>
        <dbReference type="SAM" id="Phobius"/>
    </source>
</evidence>
<feature type="transmembrane region" description="Helical" evidence="3">
    <location>
        <begin position="79"/>
        <end position="98"/>
    </location>
</feature>
<dbReference type="InterPro" id="IPR009825">
    <property type="entry name" value="ECF_substrate-spec-like"/>
</dbReference>
<protein>
    <submittedName>
        <fullName evidence="4">Uncharacterized membrane protein</fullName>
    </submittedName>
</protein>
<dbReference type="AlphaFoldDB" id="A0A1H9T2T8"/>
<keyword evidence="2 3" id="KW-1133">Transmembrane helix</keyword>
<gene>
    <name evidence="4" type="ORF">SAMN04488559_11076</name>
</gene>
<dbReference type="GO" id="GO:0016020">
    <property type="term" value="C:membrane"/>
    <property type="evidence" value="ECO:0007669"/>
    <property type="project" value="InterPro"/>
</dbReference>
<dbReference type="PANTHER" id="PTHR37815">
    <property type="entry name" value="UPF0397 PROTEIN BC_2624-RELATED"/>
    <property type="match status" value="1"/>
</dbReference>
<evidence type="ECO:0000256" key="2">
    <source>
        <dbReference type="ARBA" id="ARBA00022989"/>
    </source>
</evidence>
<sequence length="183" mass="19743">MSTQKINTQSIVLIALFAALTFVGTMIRIPMPTGAFAHLGNAVLLLAVLLLGYKKGALAGGLGFAIFDLLNDYAIEAPYFILESFIVGGAAALTVLTFQRKIDSIQKIIVIAAVSSFAKIIMTQLKNTVGIMLTGSDFSVAFISAISKLLPTIINTFTTIIIVSLVYFPLKKQFEKIFNRSAF</sequence>
<reference evidence="4 5" key="1">
    <citation type="submission" date="2016-10" db="EMBL/GenBank/DDBJ databases">
        <authorList>
            <person name="de Groot N.N."/>
        </authorList>
    </citation>
    <scope>NUCLEOTIDE SEQUENCE [LARGE SCALE GENOMIC DNA]</scope>
    <source>
        <strain evidence="4 5">DSM 13760</strain>
    </source>
</reference>
<keyword evidence="1 3" id="KW-0812">Transmembrane</keyword>
<dbReference type="Pfam" id="PF07155">
    <property type="entry name" value="ECF-ribofla_trS"/>
    <property type="match status" value="1"/>
</dbReference>
<evidence type="ECO:0000256" key="1">
    <source>
        <dbReference type="ARBA" id="ARBA00022692"/>
    </source>
</evidence>
<dbReference type="Gene3D" id="1.10.1760.20">
    <property type="match status" value="1"/>
</dbReference>